<dbReference type="Proteomes" id="UP000677054">
    <property type="component" value="Unassembled WGS sequence"/>
</dbReference>
<sequence length="170" mass="19911">MLWRDQRGYFLETYNHAISDYLQISFVQENESRSSYGTLRGLHFQKDPWAQAKLVRVLRGRVRDVIVDMRQDSATYGQHLFVDLCEDKQEQLFVPPGCAHGFSVLGEEALFAYKCSKPYFPDHDGGILYCDPELGIPWGLEEKDILVSEKDRKHPSLREYHQEENQEELR</sequence>
<dbReference type="NCBIfam" id="TIGR01221">
    <property type="entry name" value="rmlC"/>
    <property type="match status" value="1"/>
</dbReference>
<dbReference type="Gene3D" id="2.60.120.10">
    <property type="entry name" value="Jelly Rolls"/>
    <property type="match status" value="1"/>
</dbReference>
<dbReference type="SUPFAM" id="SSF51182">
    <property type="entry name" value="RmlC-like cupins"/>
    <property type="match status" value="1"/>
</dbReference>
<dbReference type="InterPro" id="IPR014710">
    <property type="entry name" value="RmlC-like_jellyroll"/>
</dbReference>
<dbReference type="CDD" id="cd00438">
    <property type="entry name" value="cupin_RmlC"/>
    <property type="match status" value="1"/>
</dbReference>
<dbReference type="EMBL" id="CAJPEV010000835">
    <property type="protein sequence ID" value="CAG0888943.1"/>
    <property type="molecule type" value="Genomic_DNA"/>
</dbReference>
<gene>
    <name evidence="2" type="ORF">DSTB1V02_LOCUS5216</name>
</gene>
<dbReference type="GO" id="GO:0005829">
    <property type="term" value="C:cytosol"/>
    <property type="evidence" value="ECO:0007669"/>
    <property type="project" value="TreeGrafter"/>
</dbReference>
<dbReference type="GO" id="GO:0000271">
    <property type="term" value="P:polysaccharide biosynthetic process"/>
    <property type="evidence" value="ECO:0007669"/>
    <property type="project" value="TreeGrafter"/>
</dbReference>
<dbReference type="InterPro" id="IPR000888">
    <property type="entry name" value="RmlC-like"/>
</dbReference>
<evidence type="ECO:0000313" key="3">
    <source>
        <dbReference type="Proteomes" id="UP000677054"/>
    </source>
</evidence>
<dbReference type="GO" id="GO:0008830">
    <property type="term" value="F:dTDP-4-dehydrorhamnose 3,5-epimerase activity"/>
    <property type="evidence" value="ECO:0007669"/>
    <property type="project" value="InterPro"/>
</dbReference>
<dbReference type="InterPro" id="IPR011051">
    <property type="entry name" value="RmlC_Cupin_sf"/>
</dbReference>
<proteinExistence type="predicted"/>
<evidence type="ECO:0000313" key="2">
    <source>
        <dbReference type="EMBL" id="CAD7245342.1"/>
    </source>
</evidence>
<accession>A0A7R8X9F7</accession>
<evidence type="ECO:0000256" key="1">
    <source>
        <dbReference type="SAM" id="MobiDB-lite"/>
    </source>
</evidence>
<organism evidence="2">
    <name type="scientific">Darwinula stevensoni</name>
    <dbReference type="NCBI Taxonomy" id="69355"/>
    <lineage>
        <taxon>Eukaryota</taxon>
        <taxon>Metazoa</taxon>
        <taxon>Ecdysozoa</taxon>
        <taxon>Arthropoda</taxon>
        <taxon>Crustacea</taxon>
        <taxon>Oligostraca</taxon>
        <taxon>Ostracoda</taxon>
        <taxon>Podocopa</taxon>
        <taxon>Podocopida</taxon>
        <taxon>Darwinulocopina</taxon>
        <taxon>Darwinuloidea</taxon>
        <taxon>Darwinulidae</taxon>
        <taxon>Darwinula</taxon>
    </lineage>
</organism>
<dbReference type="EMBL" id="LR900352">
    <property type="protein sequence ID" value="CAD7245342.1"/>
    <property type="molecule type" value="Genomic_DNA"/>
</dbReference>
<dbReference type="AlphaFoldDB" id="A0A7R8X9F7"/>
<name>A0A7R8X9F7_9CRUS</name>
<reference evidence="2" key="1">
    <citation type="submission" date="2020-11" db="EMBL/GenBank/DDBJ databases">
        <authorList>
            <person name="Tran Van P."/>
        </authorList>
    </citation>
    <scope>NUCLEOTIDE SEQUENCE</scope>
</reference>
<feature type="region of interest" description="Disordered" evidence="1">
    <location>
        <begin position="151"/>
        <end position="170"/>
    </location>
</feature>
<protein>
    <submittedName>
        <fullName evidence="2">Uncharacterized protein</fullName>
    </submittedName>
</protein>
<dbReference type="PANTHER" id="PTHR21047">
    <property type="entry name" value="DTDP-6-DEOXY-D-GLUCOSE-3,5 EPIMERASE"/>
    <property type="match status" value="1"/>
</dbReference>
<keyword evidence="3" id="KW-1185">Reference proteome</keyword>
<dbReference type="Pfam" id="PF00908">
    <property type="entry name" value="dTDP_sugar_isom"/>
    <property type="match status" value="1"/>
</dbReference>
<dbReference type="GO" id="GO:0019305">
    <property type="term" value="P:dTDP-rhamnose biosynthetic process"/>
    <property type="evidence" value="ECO:0007669"/>
    <property type="project" value="TreeGrafter"/>
</dbReference>
<dbReference type="PANTHER" id="PTHR21047:SF2">
    <property type="entry name" value="THYMIDINE DIPHOSPHO-4-KETO-RHAMNOSE 3,5-EPIMERASE"/>
    <property type="match status" value="1"/>
</dbReference>
<dbReference type="OrthoDB" id="8300165at2759"/>